<accession>A0A2L0EMV8</accession>
<name>A0A2L0EMV8_SORCE</name>
<evidence type="ECO:0000313" key="1">
    <source>
        <dbReference type="EMBL" id="AUX40643.1"/>
    </source>
</evidence>
<reference evidence="1 2" key="1">
    <citation type="submission" date="2015-09" db="EMBL/GenBank/DDBJ databases">
        <title>Sorangium comparison.</title>
        <authorList>
            <person name="Zaburannyi N."/>
            <person name="Bunk B."/>
            <person name="Overmann J."/>
            <person name="Mueller R."/>
        </authorList>
    </citation>
    <scope>NUCLEOTIDE SEQUENCE [LARGE SCALE GENOMIC DNA]</scope>
    <source>
        <strain evidence="1 2">So ce26</strain>
    </source>
</reference>
<protein>
    <submittedName>
        <fullName evidence="1">Uncharacterized protein</fullName>
    </submittedName>
</protein>
<sequence>MSPDVRCTTVTAPLLAGLRYALARKAYVIAPRAARRA</sequence>
<organism evidence="1 2">
    <name type="scientific">Sorangium cellulosum</name>
    <name type="common">Polyangium cellulosum</name>
    <dbReference type="NCBI Taxonomy" id="56"/>
    <lineage>
        <taxon>Bacteria</taxon>
        <taxon>Pseudomonadati</taxon>
        <taxon>Myxococcota</taxon>
        <taxon>Polyangia</taxon>
        <taxon>Polyangiales</taxon>
        <taxon>Polyangiaceae</taxon>
        <taxon>Sorangium</taxon>
    </lineage>
</organism>
<dbReference type="Proteomes" id="UP000238348">
    <property type="component" value="Chromosome"/>
</dbReference>
<evidence type="ECO:0000313" key="2">
    <source>
        <dbReference type="Proteomes" id="UP000238348"/>
    </source>
</evidence>
<dbReference type="EMBL" id="CP012673">
    <property type="protein sequence ID" value="AUX40643.1"/>
    <property type="molecule type" value="Genomic_DNA"/>
</dbReference>
<proteinExistence type="predicted"/>
<dbReference type="AlphaFoldDB" id="A0A2L0EMV8"/>
<gene>
    <name evidence="1" type="ORF">SOCE26_020440</name>
</gene>